<dbReference type="Gene3D" id="1.10.510.10">
    <property type="entry name" value="Transferase(Phosphotransferase) domain 1"/>
    <property type="match status" value="2"/>
</dbReference>
<proteinExistence type="predicted"/>
<dbReference type="Proteomes" id="UP000231456">
    <property type="component" value="Unassembled WGS sequence"/>
</dbReference>
<feature type="domain" description="Protein kinase" evidence="1">
    <location>
        <begin position="49"/>
        <end position="502"/>
    </location>
</feature>
<dbReference type="PANTHER" id="PTHR44167:SF24">
    <property type="entry name" value="SERINE_THREONINE-PROTEIN KINASE CHK2"/>
    <property type="match status" value="1"/>
</dbReference>
<dbReference type="GO" id="GO:0004672">
    <property type="term" value="F:protein kinase activity"/>
    <property type="evidence" value="ECO:0007669"/>
    <property type="project" value="InterPro"/>
</dbReference>
<organism evidence="2 3">
    <name type="scientific">Candidatus Magasanikbacteria bacterium CG_4_9_14_0_2_um_filter_42_11</name>
    <dbReference type="NCBI Taxonomy" id="1974643"/>
    <lineage>
        <taxon>Bacteria</taxon>
        <taxon>Candidatus Magasanikiibacteriota</taxon>
    </lineage>
</organism>
<name>A0A2M8F908_9BACT</name>
<dbReference type="PROSITE" id="PS50011">
    <property type="entry name" value="PROTEIN_KINASE_DOM"/>
    <property type="match status" value="1"/>
</dbReference>
<evidence type="ECO:0000313" key="2">
    <source>
        <dbReference type="EMBL" id="PJC52191.1"/>
    </source>
</evidence>
<dbReference type="AlphaFoldDB" id="A0A2M8F908"/>
<dbReference type="Pfam" id="PF00069">
    <property type="entry name" value="Pkinase"/>
    <property type="match status" value="1"/>
</dbReference>
<dbReference type="PANTHER" id="PTHR44167">
    <property type="entry name" value="OVARIAN-SPECIFIC SERINE/THREONINE-PROTEIN KINASE LOK-RELATED"/>
    <property type="match status" value="1"/>
</dbReference>
<evidence type="ECO:0000313" key="3">
    <source>
        <dbReference type="Proteomes" id="UP000231456"/>
    </source>
</evidence>
<sequence>MSREIAGPSFDDIGKEIVIHNDDAQDFTVPELEEEPEGHEIPEVVSGLYENLQFLATGGMGVAFTADYIFLDPETGDKKKKKVVIKTIKSSFLKERKEKMVDIEQGDEARYLDAGMDPEQYDESATTWVDPEDKIMLKRLINMDAIQLEARTMHDVQEKNPNPHVLKLIDDGTVELIFPGDDNPRIGIVMEYVEGKALEDVRDSFHKQGYYANHINIKSFLNRQRQEIFTDTSDIDQERKTALEELEKRYNDVILAFDVVILNIASQMNEGLEAIHASGIAHRDMKPANVMQRKDNGELVLADFGLAQLFPRLVTYDKSQMVSTQATRKMGRPDTKRQKAIDGHADTLDAGIVVLESTEDGGDAEVEIPVVDDAGVDLVVEKNDAANDAPMYPKSGSIKGTPPYLPPEFLLYGVSDSQEDSVAGDLYAEGVSWYEMKAGHRPFHKKYTEDGTFAGMLEQALNPPPEISKEPTLMDNFIQTLIRQLREQRLEFRIAINDKPYSLSTSSGVKEALDAIKSVYGIPSDMSFDEALVQYMNVYDVYVEASKEYMKKYLPTSVQ</sequence>
<comment type="caution">
    <text evidence="2">The sequence shown here is derived from an EMBL/GenBank/DDBJ whole genome shotgun (WGS) entry which is preliminary data.</text>
</comment>
<protein>
    <recommendedName>
        <fullName evidence="1">Protein kinase domain-containing protein</fullName>
    </recommendedName>
</protein>
<dbReference type="InterPro" id="IPR011009">
    <property type="entry name" value="Kinase-like_dom_sf"/>
</dbReference>
<dbReference type="SUPFAM" id="SSF56112">
    <property type="entry name" value="Protein kinase-like (PK-like)"/>
    <property type="match status" value="1"/>
</dbReference>
<gene>
    <name evidence="2" type="ORF">CO030_04170</name>
</gene>
<evidence type="ECO:0000259" key="1">
    <source>
        <dbReference type="PROSITE" id="PS50011"/>
    </source>
</evidence>
<reference evidence="3" key="1">
    <citation type="submission" date="2017-09" db="EMBL/GenBank/DDBJ databases">
        <title>Depth-based differentiation of microbial function through sediment-hosted aquifers and enrichment of novel symbionts in the deep terrestrial subsurface.</title>
        <authorList>
            <person name="Probst A.J."/>
            <person name="Ladd B."/>
            <person name="Jarett J.K."/>
            <person name="Geller-Mcgrath D.E."/>
            <person name="Sieber C.M.K."/>
            <person name="Emerson J.B."/>
            <person name="Anantharaman K."/>
            <person name="Thomas B.C."/>
            <person name="Malmstrom R."/>
            <person name="Stieglmeier M."/>
            <person name="Klingl A."/>
            <person name="Woyke T."/>
            <person name="Ryan C.M."/>
            <person name="Banfield J.F."/>
        </authorList>
    </citation>
    <scope>NUCLEOTIDE SEQUENCE [LARGE SCALE GENOMIC DNA]</scope>
</reference>
<accession>A0A2M8F908</accession>
<dbReference type="InterPro" id="IPR000719">
    <property type="entry name" value="Prot_kinase_dom"/>
</dbReference>
<dbReference type="EMBL" id="PFRH01000129">
    <property type="protein sequence ID" value="PJC52191.1"/>
    <property type="molecule type" value="Genomic_DNA"/>
</dbReference>
<dbReference type="SMART" id="SM00220">
    <property type="entry name" value="S_TKc"/>
    <property type="match status" value="1"/>
</dbReference>
<dbReference type="GO" id="GO:0005524">
    <property type="term" value="F:ATP binding"/>
    <property type="evidence" value="ECO:0007669"/>
    <property type="project" value="InterPro"/>
</dbReference>